<dbReference type="InterPro" id="IPR036291">
    <property type="entry name" value="NAD(P)-bd_dom_sf"/>
</dbReference>
<evidence type="ECO:0000256" key="5">
    <source>
        <dbReference type="ARBA" id="ARBA00023221"/>
    </source>
</evidence>
<keyword evidence="3" id="KW-0520">NAD</keyword>
<comment type="similarity">
    <text evidence="1">Belongs to the short-chain dehydrogenases/reductases (SDR) family.</text>
</comment>
<dbReference type="PANTHER" id="PTHR43180">
    <property type="entry name" value="3-OXOACYL-(ACYL-CARRIER-PROTEIN) REDUCTASE (AFU_ORTHOLOGUE AFUA_6G11210)"/>
    <property type="match status" value="1"/>
</dbReference>
<dbReference type="RefSeq" id="WP_343994630.1">
    <property type="nucleotide sequence ID" value="NZ_BAAALG010000009.1"/>
</dbReference>
<dbReference type="PANTHER" id="PTHR43180:SF28">
    <property type="entry name" value="NAD(P)-BINDING ROSSMANN-FOLD SUPERFAMILY PROTEIN"/>
    <property type="match status" value="1"/>
</dbReference>
<dbReference type="InterPro" id="IPR002347">
    <property type="entry name" value="SDR_fam"/>
</dbReference>
<evidence type="ECO:0000313" key="8">
    <source>
        <dbReference type="Proteomes" id="UP001501581"/>
    </source>
</evidence>
<sequence>MSGESAAAPRGRLEGKVAVVTGGASGIGAGTVRLFHAEGARVVIADLQEEAGAALAAELGAGAIFRRTDVSEEEAVASLVDAAVAEFGRLDVMFNNAGIIGAVGPIDRTRTEDADLTIAVNLRGVLLGMKHAARVMKPQGSGVIISTSSPAGVMGGVGAHVYSAVKAGIIGLSNSVAAELRQFGIRANVIVPGAVVSQMTADLVAGGANDLSGAEEALDRSRYMGRPLVPADVAAGVLYLASDDAAFVTGVVLPVDAGMTGAGGPSPMADEKYADQAGRREAGRRVGDEG</sequence>
<evidence type="ECO:0000256" key="4">
    <source>
        <dbReference type="ARBA" id="ARBA00023098"/>
    </source>
</evidence>
<dbReference type="Gene3D" id="3.40.50.720">
    <property type="entry name" value="NAD(P)-binding Rossmann-like Domain"/>
    <property type="match status" value="1"/>
</dbReference>
<evidence type="ECO:0000256" key="1">
    <source>
        <dbReference type="ARBA" id="ARBA00006484"/>
    </source>
</evidence>
<comment type="caution">
    <text evidence="7">The sequence shown here is derived from an EMBL/GenBank/DDBJ whole genome shotgun (WGS) entry which is preliminary data.</text>
</comment>
<evidence type="ECO:0000256" key="2">
    <source>
        <dbReference type="ARBA" id="ARBA00023002"/>
    </source>
</evidence>
<keyword evidence="2" id="KW-0560">Oxidoreductase</keyword>
<evidence type="ECO:0000256" key="6">
    <source>
        <dbReference type="SAM" id="MobiDB-lite"/>
    </source>
</evidence>
<protein>
    <submittedName>
        <fullName evidence="7">Glucose 1-dehydrogenase</fullName>
    </submittedName>
</protein>
<dbReference type="SUPFAM" id="SSF51735">
    <property type="entry name" value="NAD(P)-binding Rossmann-fold domains"/>
    <property type="match status" value="1"/>
</dbReference>
<proteinExistence type="inferred from homology"/>
<dbReference type="Proteomes" id="UP001501581">
    <property type="component" value="Unassembled WGS sequence"/>
</dbReference>
<feature type="region of interest" description="Disordered" evidence="6">
    <location>
        <begin position="260"/>
        <end position="290"/>
    </location>
</feature>
<gene>
    <name evidence="7" type="ORF">GCM10009668_23690</name>
</gene>
<dbReference type="EMBL" id="BAAALG010000009">
    <property type="protein sequence ID" value="GAA1103915.1"/>
    <property type="molecule type" value="Genomic_DNA"/>
</dbReference>
<organism evidence="7 8">
    <name type="scientific">Nocardioides dubius</name>
    <dbReference type="NCBI Taxonomy" id="317019"/>
    <lineage>
        <taxon>Bacteria</taxon>
        <taxon>Bacillati</taxon>
        <taxon>Actinomycetota</taxon>
        <taxon>Actinomycetes</taxon>
        <taxon>Propionibacteriales</taxon>
        <taxon>Nocardioidaceae</taxon>
        <taxon>Nocardioides</taxon>
    </lineage>
</organism>
<evidence type="ECO:0000256" key="3">
    <source>
        <dbReference type="ARBA" id="ARBA00023027"/>
    </source>
</evidence>
<keyword evidence="8" id="KW-1185">Reference proteome</keyword>
<keyword evidence="4" id="KW-0443">Lipid metabolism</keyword>
<name>A0ABP4EGM4_9ACTN</name>
<keyword evidence="5" id="KW-0753">Steroid metabolism</keyword>
<accession>A0ABP4EGM4</accession>
<evidence type="ECO:0000313" key="7">
    <source>
        <dbReference type="EMBL" id="GAA1103915.1"/>
    </source>
</evidence>
<feature type="compositionally biased region" description="Basic and acidic residues" evidence="6">
    <location>
        <begin position="269"/>
        <end position="290"/>
    </location>
</feature>
<dbReference type="Pfam" id="PF13561">
    <property type="entry name" value="adh_short_C2"/>
    <property type="match status" value="1"/>
</dbReference>
<dbReference type="PRINTS" id="PR00081">
    <property type="entry name" value="GDHRDH"/>
</dbReference>
<dbReference type="PRINTS" id="PR00080">
    <property type="entry name" value="SDRFAMILY"/>
</dbReference>
<reference evidence="8" key="1">
    <citation type="journal article" date="2019" name="Int. J. Syst. Evol. Microbiol.">
        <title>The Global Catalogue of Microorganisms (GCM) 10K type strain sequencing project: providing services to taxonomists for standard genome sequencing and annotation.</title>
        <authorList>
            <consortium name="The Broad Institute Genomics Platform"/>
            <consortium name="The Broad Institute Genome Sequencing Center for Infectious Disease"/>
            <person name="Wu L."/>
            <person name="Ma J."/>
        </authorList>
    </citation>
    <scope>NUCLEOTIDE SEQUENCE [LARGE SCALE GENOMIC DNA]</scope>
    <source>
        <strain evidence="8">JCM 13008</strain>
    </source>
</reference>